<dbReference type="EMBL" id="CM007651">
    <property type="protein sequence ID" value="ONI26247.1"/>
    <property type="molecule type" value="Genomic_DNA"/>
</dbReference>
<dbReference type="Gramene" id="ONI26247">
    <property type="protein sequence ID" value="ONI26247"/>
    <property type="gene ID" value="PRUPE_1G012500"/>
</dbReference>
<gene>
    <name evidence="1" type="ORF">PRUPE_1G012500</name>
</gene>
<evidence type="ECO:0000313" key="2">
    <source>
        <dbReference type="Proteomes" id="UP000006882"/>
    </source>
</evidence>
<dbReference type="Proteomes" id="UP000006882">
    <property type="component" value="Chromosome G1"/>
</dbReference>
<evidence type="ECO:0000313" key="1">
    <source>
        <dbReference type="EMBL" id="ONI26247.1"/>
    </source>
</evidence>
<keyword evidence="2" id="KW-1185">Reference proteome</keyword>
<sequence length="94" mass="10271">MMKLSYHGVSMVLPITSEISYINQLTEPQQAPTSSIPGIQVCQSCAGAVLHAQHLTFLEFHTSVKPRYIICSLFCSLLSLFPISASSLQLSIIC</sequence>
<name>A0A251QR07_PRUPE</name>
<organism evidence="1 2">
    <name type="scientific">Prunus persica</name>
    <name type="common">Peach</name>
    <name type="synonym">Amygdalus persica</name>
    <dbReference type="NCBI Taxonomy" id="3760"/>
    <lineage>
        <taxon>Eukaryota</taxon>
        <taxon>Viridiplantae</taxon>
        <taxon>Streptophyta</taxon>
        <taxon>Embryophyta</taxon>
        <taxon>Tracheophyta</taxon>
        <taxon>Spermatophyta</taxon>
        <taxon>Magnoliopsida</taxon>
        <taxon>eudicotyledons</taxon>
        <taxon>Gunneridae</taxon>
        <taxon>Pentapetalae</taxon>
        <taxon>rosids</taxon>
        <taxon>fabids</taxon>
        <taxon>Rosales</taxon>
        <taxon>Rosaceae</taxon>
        <taxon>Amygdaloideae</taxon>
        <taxon>Amygdaleae</taxon>
        <taxon>Prunus</taxon>
    </lineage>
</organism>
<dbReference type="AlphaFoldDB" id="A0A251QR07"/>
<accession>A0A251QR07</accession>
<protein>
    <submittedName>
        <fullName evidence="1">Uncharacterized protein</fullName>
    </submittedName>
</protein>
<proteinExistence type="predicted"/>
<reference evidence="1 2" key="1">
    <citation type="journal article" date="2013" name="Nat. Genet.">
        <title>The high-quality draft genome of peach (Prunus persica) identifies unique patterns of genetic diversity, domestication and genome evolution.</title>
        <authorList>
            <consortium name="International Peach Genome Initiative"/>
            <person name="Verde I."/>
            <person name="Abbott A.G."/>
            <person name="Scalabrin S."/>
            <person name="Jung S."/>
            <person name="Shu S."/>
            <person name="Marroni F."/>
            <person name="Zhebentyayeva T."/>
            <person name="Dettori M.T."/>
            <person name="Grimwood J."/>
            <person name="Cattonaro F."/>
            <person name="Zuccolo A."/>
            <person name="Rossini L."/>
            <person name="Jenkins J."/>
            <person name="Vendramin E."/>
            <person name="Meisel L.A."/>
            <person name="Decroocq V."/>
            <person name="Sosinski B."/>
            <person name="Prochnik S."/>
            <person name="Mitros T."/>
            <person name="Policriti A."/>
            <person name="Cipriani G."/>
            <person name="Dondini L."/>
            <person name="Ficklin S."/>
            <person name="Goodstein D.M."/>
            <person name="Xuan P."/>
            <person name="Del Fabbro C."/>
            <person name="Aramini V."/>
            <person name="Copetti D."/>
            <person name="Gonzalez S."/>
            <person name="Horner D.S."/>
            <person name="Falchi R."/>
            <person name="Lucas S."/>
            <person name="Mica E."/>
            <person name="Maldonado J."/>
            <person name="Lazzari B."/>
            <person name="Bielenberg D."/>
            <person name="Pirona R."/>
            <person name="Miculan M."/>
            <person name="Barakat A."/>
            <person name="Testolin R."/>
            <person name="Stella A."/>
            <person name="Tartarini S."/>
            <person name="Tonutti P."/>
            <person name="Arus P."/>
            <person name="Orellana A."/>
            <person name="Wells C."/>
            <person name="Main D."/>
            <person name="Vizzotto G."/>
            <person name="Silva H."/>
            <person name="Salamini F."/>
            <person name="Schmutz J."/>
            <person name="Morgante M."/>
            <person name="Rokhsar D.S."/>
        </authorList>
    </citation>
    <scope>NUCLEOTIDE SEQUENCE [LARGE SCALE GENOMIC DNA]</scope>
    <source>
        <strain evidence="2">cv. Nemared</strain>
    </source>
</reference>